<reference evidence="1" key="1">
    <citation type="submission" date="2021-03" db="EMBL/GenBank/DDBJ databases">
        <title>Comparative genomics and phylogenomic investigation of the class Geoglossomycetes provide insights into ecological specialization and systematics.</title>
        <authorList>
            <person name="Melie T."/>
            <person name="Pirro S."/>
            <person name="Miller A.N."/>
            <person name="Quandt A."/>
        </authorList>
    </citation>
    <scope>NUCLEOTIDE SEQUENCE</scope>
    <source>
        <strain evidence="1">CAQ_001_2017</strain>
    </source>
</reference>
<protein>
    <submittedName>
        <fullName evidence="1">Uncharacterized protein</fullName>
    </submittedName>
</protein>
<dbReference type="Proteomes" id="UP000750711">
    <property type="component" value="Unassembled WGS sequence"/>
</dbReference>
<evidence type="ECO:0000313" key="2">
    <source>
        <dbReference type="Proteomes" id="UP000750711"/>
    </source>
</evidence>
<sequence length="420" mass="47340">MDTKATLIGSGQIPAAVSGTLTEFELHYDLDNSSSAMNILNTIVQELSSHRNIHDWDKRLVSDPVKKLAIFAQRELVDLGFDTGSHMVTYSVVDEVRTVCGVNYRQSTFPDPSHVGGHFFTRKVRFPSAPKEPQKKLSQVSEVFDREFLGYFRPGQRENANEHEARLYKTASSVLLSLAVPKEASPEEAHDLLTQPEALWTVLAINSPLYVAEGFRQEPEEFLTPLAQFVRGICGAINSQRTHLDPIIEELKERLLECTPTSDNTGTAHLFDDQSFSKSRLYHWIIKSCHEICGSIETTLRFIRKFENYQLRALQDRAHPYEKPGLAHWATRLREETAELDIIQAEVHAFREQVRELLHGATAVLESRTAIMQGEKIQMLTYLSMAYLPVATVSVSPRTQISSLELGERVNGPLALPVTI</sequence>
<dbReference type="AlphaFoldDB" id="A0A9P8RNU2"/>
<organism evidence="1 2">
    <name type="scientific">Trichoglossum hirsutum</name>
    <dbReference type="NCBI Taxonomy" id="265104"/>
    <lineage>
        <taxon>Eukaryota</taxon>
        <taxon>Fungi</taxon>
        <taxon>Dikarya</taxon>
        <taxon>Ascomycota</taxon>
        <taxon>Pezizomycotina</taxon>
        <taxon>Geoglossomycetes</taxon>
        <taxon>Geoglossales</taxon>
        <taxon>Geoglossaceae</taxon>
        <taxon>Trichoglossum</taxon>
    </lineage>
</organism>
<evidence type="ECO:0000313" key="1">
    <source>
        <dbReference type="EMBL" id="KAH0558753.1"/>
    </source>
</evidence>
<proteinExistence type="predicted"/>
<gene>
    <name evidence="1" type="ORF">GP486_004603</name>
</gene>
<comment type="caution">
    <text evidence="1">The sequence shown here is derived from an EMBL/GenBank/DDBJ whole genome shotgun (WGS) entry which is preliminary data.</text>
</comment>
<name>A0A9P8RNU2_9PEZI</name>
<accession>A0A9P8RNU2</accession>
<keyword evidence="2" id="KW-1185">Reference proteome</keyword>
<dbReference type="EMBL" id="JAGHQM010000748">
    <property type="protein sequence ID" value="KAH0558753.1"/>
    <property type="molecule type" value="Genomic_DNA"/>
</dbReference>